<feature type="domain" description="USP" evidence="8">
    <location>
        <begin position="698"/>
        <end position="1132"/>
    </location>
</feature>
<feature type="region of interest" description="Disordered" evidence="7">
    <location>
        <begin position="793"/>
        <end position="814"/>
    </location>
</feature>
<dbReference type="PROSITE" id="PS00972">
    <property type="entry name" value="USP_1"/>
    <property type="match status" value="1"/>
</dbReference>
<evidence type="ECO:0000256" key="4">
    <source>
        <dbReference type="ARBA" id="ARBA00022786"/>
    </source>
</evidence>
<organism evidence="9 10">
    <name type="scientific">Mycena albidolilacea</name>
    <dbReference type="NCBI Taxonomy" id="1033008"/>
    <lineage>
        <taxon>Eukaryota</taxon>
        <taxon>Fungi</taxon>
        <taxon>Dikarya</taxon>
        <taxon>Basidiomycota</taxon>
        <taxon>Agaricomycotina</taxon>
        <taxon>Agaricomycetes</taxon>
        <taxon>Agaricomycetidae</taxon>
        <taxon>Agaricales</taxon>
        <taxon>Marasmiineae</taxon>
        <taxon>Mycenaceae</taxon>
        <taxon>Mycena</taxon>
    </lineage>
</organism>
<accession>A0AAD6Z223</accession>
<dbReference type="EC" id="3.4.19.12" evidence="2"/>
<feature type="compositionally biased region" description="Low complexity" evidence="7">
    <location>
        <begin position="523"/>
        <end position="549"/>
    </location>
</feature>
<protein>
    <recommendedName>
        <fullName evidence="2">ubiquitinyl hydrolase 1</fullName>
        <ecNumber evidence="2">3.4.19.12</ecNumber>
    </recommendedName>
</protein>
<feature type="region of interest" description="Disordered" evidence="7">
    <location>
        <begin position="144"/>
        <end position="175"/>
    </location>
</feature>
<evidence type="ECO:0000256" key="2">
    <source>
        <dbReference type="ARBA" id="ARBA00012759"/>
    </source>
</evidence>
<comment type="catalytic activity">
    <reaction evidence="1">
        <text>Thiol-dependent hydrolysis of ester, thioester, amide, peptide and isopeptide bonds formed by the C-terminal Gly of ubiquitin (a 76-residue protein attached to proteins as an intracellular targeting signal).</text>
        <dbReference type="EC" id="3.4.19.12"/>
    </reaction>
</comment>
<evidence type="ECO:0000313" key="9">
    <source>
        <dbReference type="EMBL" id="KAJ7303591.1"/>
    </source>
</evidence>
<evidence type="ECO:0000256" key="5">
    <source>
        <dbReference type="ARBA" id="ARBA00022801"/>
    </source>
</evidence>
<dbReference type="InterPro" id="IPR001394">
    <property type="entry name" value="Peptidase_C19_UCH"/>
</dbReference>
<dbReference type="PROSITE" id="PS00973">
    <property type="entry name" value="USP_2"/>
    <property type="match status" value="1"/>
</dbReference>
<evidence type="ECO:0000256" key="3">
    <source>
        <dbReference type="ARBA" id="ARBA00022670"/>
    </source>
</evidence>
<gene>
    <name evidence="9" type="ORF">DFH08DRAFT_1089336</name>
</gene>
<feature type="compositionally biased region" description="Low complexity" evidence="7">
    <location>
        <begin position="387"/>
        <end position="428"/>
    </location>
</feature>
<proteinExistence type="predicted"/>
<feature type="compositionally biased region" description="Pro residues" evidence="7">
    <location>
        <begin position="100"/>
        <end position="109"/>
    </location>
</feature>
<feature type="region of interest" description="Disordered" evidence="7">
    <location>
        <begin position="1"/>
        <end position="119"/>
    </location>
</feature>
<feature type="region of interest" description="Disordered" evidence="7">
    <location>
        <begin position="870"/>
        <end position="902"/>
    </location>
</feature>
<dbReference type="PANTHER" id="PTHR24006:SF687">
    <property type="entry name" value="UBIQUITIN CARBOXYL-TERMINAL HYDROLASE 10"/>
    <property type="match status" value="1"/>
</dbReference>
<feature type="region of interest" description="Disordered" evidence="7">
    <location>
        <begin position="195"/>
        <end position="230"/>
    </location>
</feature>
<dbReference type="PROSITE" id="PS50235">
    <property type="entry name" value="USP_3"/>
    <property type="match status" value="1"/>
</dbReference>
<dbReference type="InterPro" id="IPR038765">
    <property type="entry name" value="Papain-like_cys_pep_sf"/>
</dbReference>
<dbReference type="InterPro" id="IPR028889">
    <property type="entry name" value="USP"/>
</dbReference>
<dbReference type="GO" id="GO:0005634">
    <property type="term" value="C:nucleus"/>
    <property type="evidence" value="ECO:0007669"/>
    <property type="project" value="TreeGrafter"/>
</dbReference>
<feature type="compositionally biased region" description="Acidic residues" evidence="7">
    <location>
        <begin position="892"/>
        <end position="902"/>
    </location>
</feature>
<dbReference type="InterPro" id="IPR018200">
    <property type="entry name" value="USP_CS"/>
</dbReference>
<keyword evidence="4" id="KW-0833">Ubl conjugation pathway</keyword>
<dbReference type="CDD" id="cd02257">
    <property type="entry name" value="Peptidase_C19"/>
    <property type="match status" value="1"/>
</dbReference>
<feature type="compositionally biased region" description="Polar residues" evidence="7">
    <location>
        <begin position="551"/>
        <end position="560"/>
    </location>
</feature>
<feature type="compositionally biased region" description="Polar residues" evidence="7">
    <location>
        <begin position="1"/>
        <end position="34"/>
    </location>
</feature>
<keyword evidence="10" id="KW-1185">Reference proteome</keyword>
<keyword evidence="5" id="KW-0378">Hydrolase</keyword>
<sequence length="1133" mass="118528">MASPYQQAGPSSSYYIEQQPQAPQNYGAEYNNNVYAPGPSNPNGYNPVQHQQQYNAGPGPGMSSPRLNGRGVGGAGYHPQAPRGRGGHPQYAPHINNYRPPYPQQPQPPYAQHQHHMQPSLKYPAPQHAYAPYPVGVMYAPPPQGAWGQPPPQQQAPHQLSPLPKQDLPLPSPLVLGSPRVGPVYTYPSVPTPLPAVPVPQNQNEAKNELDEGQSQNTAPPDTAAVEGPDTREELESGVLSVIFRFVFLCVLLFGGGWKGRLLEVFSDSLRVGAGSSEERRGWGGSYSHGDVDPTRAPLSMSVLVSVGGGRGRAARLDGCEMRWKTGCSLFSSVLPPRPRLALWAHYAVPISPSASASVSTALQPDPISTPPPPSSEPSRYGYGQISAPASASASPPTSPSHSHSQSIHPASSSSSALRPSSPSAPTSHSDGWAIWSRRPRDPAHAPGVIISPRARPPQNVVASARAGGTPPPSPPPVPVERERREGGEVVEGAMAGRVEERAEEAVVQPEAPDAADADADADTPSSSTDYTDTRTTGTPVTTATTVPGSPLSSATSISVSKAAEPAPAPAASTSTSPDAAEPQPAAPAAPPPKKSWASLLRPAASPAATAAAAGPQTGKQKLGGLPTSSVVGISIPAAGAGSGAAESVRKNHAALRALLSAPAADATAAAPKSFADASASAAPTASEKTREERLTPRGLVNTGNMCFANAVLQVLVYCAPFSSLFARLHALLGEAEFDVAGTGAGGFNTNPSGGQDDGGGGGGVLGPAPLVRATGAFLREFIVSVSAKKPVNGGAGGKGKGKVSPAEEQEEEPEAFIPTHIYDALKGKKRFDGMRGGHQEDAEEFLGFFLDTLEEELLAVAAGLSPASAPASKRVAATPSADGTGRAVVEEREEEAPPETEDGWLEVGRKNRTVVTRTVKSAESPITRIFGGRFRSTLRAPGQKDSVIVEDWRSLRLDIQRDGIHTIADALALISHPQTVQMSHPSRPGIVVDASQQILIDALPPILILHVKRFCYDTAVGGVVKVGKRVAFGPELEVGNDVLVPTARKQPVRYKLFGVVYHHGVSASGGHYTLDILHPTRFPGSATGTGSEREGWVRIDDELVSDVRPVDVFGAPEGDSRCAYLLFYRRVR</sequence>
<feature type="compositionally biased region" description="Pro residues" evidence="7">
    <location>
        <begin position="470"/>
        <end position="479"/>
    </location>
</feature>
<dbReference type="PANTHER" id="PTHR24006">
    <property type="entry name" value="UBIQUITIN CARBOXYL-TERMINAL HYDROLASE"/>
    <property type="match status" value="1"/>
</dbReference>
<evidence type="ECO:0000313" key="10">
    <source>
        <dbReference type="Proteomes" id="UP001218218"/>
    </source>
</evidence>
<keyword evidence="6" id="KW-0788">Thiol protease</keyword>
<evidence type="ECO:0000256" key="1">
    <source>
        <dbReference type="ARBA" id="ARBA00000707"/>
    </source>
</evidence>
<keyword evidence="3" id="KW-0645">Protease</keyword>
<dbReference type="AlphaFoldDB" id="A0AAD6Z223"/>
<dbReference type="GO" id="GO:0006508">
    <property type="term" value="P:proteolysis"/>
    <property type="evidence" value="ECO:0007669"/>
    <property type="project" value="UniProtKB-KW"/>
</dbReference>
<name>A0AAD6Z223_9AGAR</name>
<evidence type="ECO:0000259" key="8">
    <source>
        <dbReference type="PROSITE" id="PS50235"/>
    </source>
</evidence>
<dbReference type="SUPFAM" id="SSF54001">
    <property type="entry name" value="Cysteine proteinases"/>
    <property type="match status" value="1"/>
</dbReference>
<dbReference type="EMBL" id="JARIHO010000104">
    <property type="protein sequence ID" value="KAJ7303591.1"/>
    <property type="molecule type" value="Genomic_DNA"/>
</dbReference>
<feature type="region of interest" description="Disordered" evidence="7">
    <location>
        <begin position="359"/>
        <end position="603"/>
    </location>
</feature>
<dbReference type="InterPro" id="IPR050164">
    <property type="entry name" value="Peptidase_C19"/>
</dbReference>
<feature type="compositionally biased region" description="Pro residues" evidence="7">
    <location>
        <begin position="585"/>
        <end position="594"/>
    </location>
</feature>
<feature type="compositionally biased region" description="Polar residues" evidence="7">
    <location>
        <begin position="41"/>
        <end position="55"/>
    </location>
</feature>
<dbReference type="Gene3D" id="3.90.70.10">
    <property type="entry name" value="Cysteine proteinases"/>
    <property type="match status" value="1"/>
</dbReference>
<evidence type="ECO:0000256" key="7">
    <source>
        <dbReference type="SAM" id="MobiDB-lite"/>
    </source>
</evidence>
<evidence type="ECO:0000256" key="6">
    <source>
        <dbReference type="ARBA" id="ARBA00022807"/>
    </source>
</evidence>
<dbReference type="GO" id="GO:0005829">
    <property type="term" value="C:cytosol"/>
    <property type="evidence" value="ECO:0007669"/>
    <property type="project" value="TreeGrafter"/>
</dbReference>
<feature type="compositionally biased region" description="Low complexity" evidence="7">
    <location>
        <begin position="155"/>
        <end position="164"/>
    </location>
</feature>
<dbReference type="GO" id="GO:0016579">
    <property type="term" value="P:protein deubiquitination"/>
    <property type="evidence" value="ECO:0007669"/>
    <property type="project" value="InterPro"/>
</dbReference>
<feature type="compositionally biased region" description="Low complexity" evidence="7">
    <location>
        <begin position="563"/>
        <end position="584"/>
    </location>
</feature>
<dbReference type="Pfam" id="PF00443">
    <property type="entry name" value="UCH"/>
    <property type="match status" value="1"/>
</dbReference>
<dbReference type="Proteomes" id="UP001218218">
    <property type="component" value="Unassembled WGS sequence"/>
</dbReference>
<feature type="compositionally biased region" description="Pro residues" evidence="7">
    <location>
        <begin position="144"/>
        <end position="154"/>
    </location>
</feature>
<reference evidence="9" key="1">
    <citation type="submission" date="2023-03" db="EMBL/GenBank/DDBJ databases">
        <title>Massive genome expansion in bonnet fungi (Mycena s.s.) driven by repeated elements and novel gene families across ecological guilds.</title>
        <authorList>
            <consortium name="Lawrence Berkeley National Laboratory"/>
            <person name="Harder C.B."/>
            <person name="Miyauchi S."/>
            <person name="Viragh M."/>
            <person name="Kuo A."/>
            <person name="Thoen E."/>
            <person name="Andreopoulos B."/>
            <person name="Lu D."/>
            <person name="Skrede I."/>
            <person name="Drula E."/>
            <person name="Henrissat B."/>
            <person name="Morin E."/>
            <person name="Kohler A."/>
            <person name="Barry K."/>
            <person name="LaButti K."/>
            <person name="Morin E."/>
            <person name="Salamov A."/>
            <person name="Lipzen A."/>
            <person name="Mereny Z."/>
            <person name="Hegedus B."/>
            <person name="Baldrian P."/>
            <person name="Stursova M."/>
            <person name="Weitz H."/>
            <person name="Taylor A."/>
            <person name="Grigoriev I.V."/>
            <person name="Nagy L.G."/>
            <person name="Martin F."/>
            <person name="Kauserud H."/>
        </authorList>
    </citation>
    <scope>NUCLEOTIDE SEQUENCE</scope>
    <source>
        <strain evidence="9">CBHHK002</strain>
    </source>
</reference>
<dbReference type="GO" id="GO:0004843">
    <property type="term" value="F:cysteine-type deubiquitinase activity"/>
    <property type="evidence" value="ECO:0007669"/>
    <property type="project" value="UniProtKB-EC"/>
</dbReference>
<comment type="caution">
    <text evidence="9">The sequence shown here is derived from an EMBL/GenBank/DDBJ whole genome shotgun (WGS) entry which is preliminary data.</text>
</comment>